<feature type="compositionally biased region" description="Basic and acidic residues" evidence="1">
    <location>
        <begin position="307"/>
        <end position="325"/>
    </location>
</feature>
<evidence type="ECO:0000256" key="1">
    <source>
        <dbReference type="SAM" id="MobiDB-lite"/>
    </source>
</evidence>
<comment type="caution">
    <text evidence="2">The sequence shown here is derived from an EMBL/GenBank/DDBJ whole genome shotgun (WGS) entry which is preliminary data.</text>
</comment>
<dbReference type="PANTHER" id="PTHR33375">
    <property type="entry name" value="CHROMOSOME-PARTITIONING PROTEIN PARB-RELATED"/>
    <property type="match status" value="1"/>
</dbReference>
<evidence type="ECO:0000313" key="2">
    <source>
        <dbReference type="EMBL" id="GAA2154192.1"/>
    </source>
</evidence>
<gene>
    <name evidence="2" type="ORF">GCM10009760_52860</name>
</gene>
<dbReference type="SUPFAM" id="SSF109709">
    <property type="entry name" value="KorB DNA-binding domain-like"/>
    <property type="match status" value="1"/>
</dbReference>
<organism evidence="2 3">
    <name type="scientific">Kitasatospora kazusensis</name>
    <dbReference type="NCBI Taxonomy" id="407974"/>
    <lineage>
        <taxon>Bacteria</taxon>
        <taxon>Bacillati</taxon>
        <taxon>Actinomycetota</taxon>
        <taxon>Actinomycetes</taxon>
        <taxon>Kitasatosporales</taxon>
        <taxon>Streptomycetaceae</taxon>
        <taxon>Kitasatospora</taxon>
    </lineage>
</organism>
<protein>
    <submittedName>
        <fullName evidence="2">ParB/RepB/Spo0J family partition protein</fullName>
    </submittedName>
</protein>
<keyword evidence="3" id="KW-1185">Reference proteome</keyword>
<reference evidence="2 3" key="1">
    <citation type="journal article" date="2019" name="Int. J. Syst. Evol. Microbiol.">
        <title>The Global Catalogue of Microorganisms (GCM) 10K type strain sequencing project: providing services to taxonomists for standard genome sequencing and annotation.</title>
        <authorList>
            <consortium name="The Broad Institute Genomics Platform"/>
            <consortium name="The Broad Institute Genome Sequencing Center for Infectious Disease"/>
            <person name="Wu L."/>
            <person name="Ma J."/>
        </authorList>
    </citation>
    <scope>NUCLEOTIDE SEQUENCE [LARGE SCALE GENOMIC DNA]</scope>
    <source>
        <strain evidence="2 3">JCM 14560</strain>
    </source>
</reference>
<proteinExistence type="predicted"/>
<dbReference type="PANTHER" id="PTHR33375:SF1">
    <property type="entry name" value="CHROMOSOME-PARTITIONING PROTEIN PARB-RELATED"/>
    <property type="match status" value="1"/>
</dbReference>
<dbReference type="EMBL" id="BAAANT010000041">
    <property type="protein sequence ID" value="GAA2154192.1"/>
    <property type="molecule type" value="Genomic_DNA"/>
</dbReference>
<dbReference type="RefSeq" id="WP_344468473.1">
    <property type="nucleotide sequence ID" value="NZ_BAAANT010000041.1"/>
</dbReference>
<feature type="compositionally biased region" description="Polar residues" evidence="1">
    <location>
        <begin position="240"/>
        <end position="249"/>
    </location>
</feature>
<dbReference type="Gene3D" id="1.10.10.2830">
    <property type="match status" value="1"/>
</dbReference>
<feature type="region of interest" description="Disordered" evidence="1">
    <location>
        <begin position="296"/>
        <end position="328"/>
    </location>
</feature>
<name>A0ABN3A546_9ACTN</name>
<dbReference type="SUPFAM" id="SSF110849">
    <property type="entry name" value="ParB/Sulfiredoxin"/>
    <property type="match status" value="1"/>
</dbReference>
<dbReference type="InterPro" id="IPR036086">
    <property type="entry name" value="ParB/Sulfiredoxin_sf"/>
</dbReference>
<dbReference type="InterPro" id="IPR050336">
    <property type="entry name" value="Chromosome_partition/occlusion"/>
</dbReference>
<feature type="region of interest" description="Disordered" evidence="1">
    <location>
        <begin position="235"/>
        <end position="264"/>
    </location>
</feature>
<feature type="region of interest" description="Disordered" evidence="1">
    <location>
        <begin position="1"/>
        <end position="33"/>
    </location>
</feature>
<evidence type="ECO:0000313" key="3">
    <source>
        <dbReference type="Proteomes" id="UP001422759"/>
    </source>
</evidence>
<dbReference type="Proteomes" id="UP001422759">
    <property type="component" value="Unassembled WGS sequence"/>
</dbReference>
<sequence>MASTKRRSLADLVGGNVKDSAADGQATSPQMDGDVPAVRIKTDRLLANPHNPRDDIGDLEDLRSIAERQLQSCLVVTKAAYLRLWPDEADALRGTDYVVVNGCRRHAAAVRFGRHELICIVDDGVAESRAKLLRTALDENTERRDFDPIEEARAVESVVGEYPSAAAAAGAEGWTTNWVSQRRRLLLLAPEVQKSVRERARGGEGMALRDARWLCGRPNLDQMNAEQQFAAVHEMRSSQRETAASNKVQGQRKAAAAPKDKQDRAQVPAYTAVYAGAGAPGDDSVAPAEPAEPYTAVYETGGSSAPADERPVPEQRERSHERGAHSVDWQDIPAFATAIRTVLGKEKISELAEALINGL</sequence>
<accession>A0ABN3A546</accession>